<dbReference type="GeneID" id="90073888"/>
<evidence type="ECO:0000259" key="5">
    <source>
        <dbReference type="Pfam" id="PF26251"/>
    </source>
</evidence>
<dbReference type="Pfam" id="PF26282">
    <property type="entry name" value="Ig_TRAPPC9-Trs120_3rd"/>
    <property type="match status" value="1"/>
</dbReference>
<protein>
    <submittedName>
        <fullName evidence="9">Trs120 protein</fullName>
    </submittedName>
</protein>
<feature type="region of interest" description="Disordered" evidence="3">
    <location>
        <begin position="781"/>
        <end position="818"/>
    </location>
</feature>
<sequence>MVMDPYSYTSPARVKSLFLPLADMPNDQFLACFENFKDKHQVRLVDVTPRSEANTVNKFSPQGFPLGSVLYDHQLAQIDNQEIFLQDFEPFRKIFVVVGFIKYSDGLTLSKLNLHLKNLKKVFKYSIVHNIVVFDSENKDLINPEANNIFHIQKSSNNNASEYPIMCDITSNFLNALNSYAQSFQHVTLRSPGSINSNDVLKITITDHTSAYENTEISTTDAVKKSSGSKGTEKIKDTKNKGRHIKILGNFYLLAGRYSDALREFGDAILLLKSSSDYLWLASCLEYIGICLTLLTHLNVPYQLPQSLLKFINSKEKNSSSKNTPDASPRNSLSRSSTMNNISGQANSQTNTGSSSNLGGSKLVSIDKLNLQIPEIIDQLTNKLLFYYSLTFTNHEDYVPQIVYCETIIRFLKFMTIIHVGNGFNSYVIDHIVMGTPIPEKKINEFFFSKMDIFTFSNKLFKVQLKNMSLNSQCKIYCSLASVYDDLELYRKKTFILRTLFLKLIPELTKSQAVSESRNTEDQDEDDELISRSAEIFEKNQQLQTQVELNTKLLNDVDSGSSAGRNNNESLHKLLNNLLLIYGIGSSPKNSTNNFKRAPWFQIHKSVLNLCIDICKSIIDFRGIVFFSSILLSKYINALTKQEQISLFSLIGETQQKAKNVNQVIPCYYWDPFLVRDITLLNEFDETLMPIKLKELPAGSNTTIETDKKPLGKESSSVTNVDKVMSSAVIYNPFEENKRNRAKLQRKSSKRLSSSGLGLKPKSRRASKVIDVDADTSIASLTGSIKEENEEGGDYEEDGTATTSNDGDNVDSDEEEEYEDVVEDNFDDEGIVLVQDEIFTVLVKVQNPFEFDIELSEIAIKANEELELETLVNNNQNQFTINADSVTTLRIAVRPLNYGELKIIGAEMKVNNCERQLFKIIHKEKYEVLEKIKKVGIEANLPSNKSKLSPLSNNTGVNGDESSAKIANRVEFKNLNLVVITPQPILSLIDLSLNNGWIMLLEGEKSSFKIVLKNLSNIKINYLAFSFLDSTIEPLTKALQSKDLPINEIYEIEYYLLKRKPLKIQKSEINKLKFIKPLDYLNLNFDIRGKRGMRDAHIILDYGNQHSVDPNNKDVSEDEKSAQQFSNFFRRISIPISVTVSPSIELAGCDLIPLFNNVKELNEDKINVIQSESSKAVQNMKEFALEQKNIWAYLNKKTNNKVSDYCLLVVDLRNSWNQKFKVTLKSSDFVLDEADDKGMGASNDDDDDDFYSISETIAPGHTERFILPIKRIEFSNEYLERSIPSLRNKQFIVQDNKYTKEEFKYIREAFWYRKELLRHIKGDWVEEGSKRQGDIELRGIRLSQRMVSVLRIEKIGIEMQILNDHQNIKNNGLYWEVSTEQFATIRTKIINRSNYVLQGFIRHVPISNNHGPIDRKILYNGVLQLNIGQEGILPGESKDFDLGVVILDKGEYEWGAIFDEQIFDSNNSVDLQHTQREPLFIRAV</sequence>
<organism evidence="9 10">
    <name type="scientific">Saccharomycopsis crataegensis</name>
    <dbReference type="NCBI Taxonomy" id="43959"/>
    <lineage>
        <taxon>Eukaryota</taxon>
        <taxon>Fungi</taxon>
        <taxon>Dikarya</taxon>
        <taxon>Ascomycota</taxon>
        <taxon>Saccharomycotina</taxon>
        <taxon>Saccharomycetes</taxon>
        <taxon>Saccharomycopsidaceae</taxon>
        <taxon>Saccharomycopsis</taxon>
    </lineage>
</organism>
<evidence type="ECO:0000256" key="3">
    <source>
        <dbReference type="SAM" id="MobiDB-lite"/>
    </source>
</evidence>
<feature type="domain" description="Trs120/TRAPPC9 fourth Ig-like" evidence="8">
    <location>
        <begin position="1355"/>
        <end position="1483"/>
    </location>
</feature>
<gene>
    <name evidence="9" type="ORF">DASC09_032380</name>
</gene>
<dbReference type="PANTHER" id="PTHR21512:SF5">
    <property type="entry name" value="TRAFFICKING PROTEIN PARTICLE COMPLEX SUBUNIT 9"/>
    <property type="match status" value="1"/>
</dbReference>
<evidence type="ECO:0000259" key="8">
    <source>
        <dbReference type="Pfam" id="PF26283"/>
    </source>
</evidence>
<comment type="subcellular location">
    <subcellularLocation>
        <location evidence="1">Golgi apparatus</location>
    </subcellularLocation>
</comment>
<evidence type="ECO:0000256" key="2">
    <source>
        <dbReference type="ARBA" id="ARBA00023034"/>
    </source>
</evidence>
<feature type="compositionally biased region" description="Low complexity" evidence="3">
    <location>
        <begin position="347"/>
        <end position="356"/>
    </location>
</feature>
<dbReference type="RefSeq" id="XP_064852909.1">
    <property type="nucleotide sequence ID" value="XM_064996837.1"/>
</dbReference>
<dbReference type="InterPro" id="IPR058568">
    <property type="entry name" value="Ig_TRAPPC9_Trs120_4th"/>
</dbReference>
<dbReference type="InterPro" id="IPR058564">
    <property type="entry name" value="TPR_TRAPPC9_Trs120"/>
</dbReference>
<feature type="domain" description="Trs120/TRAPPC9 third Ig-like" evidence="7">
    <location>
        <begin position="1144"/>
        <end position="1351"/>
    </location>
</feature>
<feature type="domain" description="Trs120/TRAPPC9 first Ig-like" evidence="6">
    <location>
        <begin position="831"/>
        <end position="981"/>
    </location>
</feature>
<name>A0AAV5QM25_9ASCO</name>
<feature type="compositionally biased region" description="Basic residues" evidence="3">
    <location>
        <begin position="740"/>
        <end position="750"/>
    </location>
</feature>
<dbReference type="Proteomes" id="UP001360560">
    <property type="component" value="Unassembled WGS sequence"/>
</dbReference>
<keyword evidence="10" id="KW-1185">Reference proteome</keyword>
<comment type="caution">
    <text evidence="9">The sequence shown here is derived from an EMBL/GenBank/DDBJ whole genome shotgun (WGS) entry which is preliminary data.</text>
</comment>
<dbReference type="InterPro" id="IPR058567">
    <property type="entry name" value="Ig_TRAPPC9_Trs120_3rd"/>
</dbReference>
<dbReference type="PANTHER" id="PTHR21512">
    <property type="entry name" value="TRAFFICKING PROTEIN PARTICLE COMPLEX SUBUNIT 9"/>
    <property type="match status" value="1"/>
</dbReference>
<feature type="compositionally biased region" description="Acidic residues" evidence="3">
    <location>
        <begin position="808"/>
        <end position="818"/>
    </location>
</feature>
<keyword evidence="2" id="KW-0333">Golgi apparatus</keyword>
<evidence type="ECO:0000259" key="6">
    <source>
        <dbReference type="Pfam" id="PF26254"/>
    </source>
</evidence>
<feature type="compositionally biased region" description="Polar residues" evidence="3">
    <location>
        <begin position="324"/>
        <end position="346"/>
    </location>
</feature>
<dbReference type="Pfam" id="PF26283">
    <property type="entry name" value="Ig_TRAPPC9-Trs120_4th"/>
    <property type="match status" value="1"/>
</dbReference>
<dbReference type="Pfam" id="PF26254">
    <property type="entry name" value="Ig_TRAPPC9-Trs120_1st"/>
    <property type="match status" value="1"/>
</dbReference>
<dbReference type="InterPro" id="IPR058563">
    <property type="entry name" value="Trs120_TRAPPC9_N"/>
</dbReference>
<dbReference type="Pfam" id="PF08626">
    <property type="entry name" value="TRAPPC9-Trs120"/>
    <property type="match status" value="1"/>
</dbReference>
<dbReference type="InterPro" id="IPR058565">
    <property type="entry name" value="Ig_TRAPPC9_Trs120_1st"/>
</dbReference>
<evidence type="ECO:0000313" key="9">
    <source>
        <dbReference type="EMBL" id="GMM35913.1"/>
    </source>
</evidence>
<proteinExistence type="predicted"/>
<evidence type="ECO:0000313" key="10">
    <source>
        <dbReference type="Proteomes" id="UP001360560"/>
    </source>
</evidence>
<evidence type="ECO:0000259" key="4">
    <source>
        <dbReference type="Pfam" id="PF08626"/>
    </source>
</evidence>
<dbReference type="EMBL" id="BTFZ01000011">
    <property type="protein sequence ID" value="GMM35913.1"/>
    <property type="molecule type" value="Genomic_DNA"/>
</dbReference>
<feature type="domain" description="Trs120/TRAPPC9 TPR region" evidence="5">
    <location>
        <begin position="373"/>
        <end position="660"/>
    </location>
</feature>
<dbReference type="GO" id="GO:0005802">
    <property type="term" value="C:trans-Golgi network"/>
    <property type="evidence" value="ECO:0007669"/>
    <property type="project" value="TreeGrafter"/>
</dbReference>
<dbReference type="InterPro" id="IPR013935">
    <property type="entry name" value="Trs120_TRAPPC9"/>
</dbReference>
<accession>A0AAV5QM25</accession>
<evidence type="ECO:0000259" key="7">
    <source>
        <dbReference type="Pfam" id="PF26282"/>
    </source>
</evidence>
<feature type="compositionally biased region" description="Acidic residues" evidence="3">
    <location>
        <begin position="788"/>
        <end position="799"/>
    </location>
</feature>
<dbReference type="Pfam" id="PF26280">
    <property type="entry name" value="Ig_TRAPPC9-Trs120_2nd"/>
    <property type="match status" value="1"/>
</dbReference>
<feature type="region of interest" description="Disordered" evidence="3">
    <location>
        <begin position="739"/>
        <end position="767"/>
    </location>
</feature>
<feature type="region of interest" description="Disordered" evidence="3">
    <location>
        <begin position="316"/>
        <end position="356"/>
    </location>
</feature>
<dbReference type="Pfam" id="PF26251">
    <property type="entry name" value="TPR_TRAPPC9-Trs120"/>
    <property type="match status" value="1"/>
</dbReference>
<feature type="domain" description="Trs120/TRAPPC9 N-terminal" evidence="4">
    <location>
        <begin position="5"/>
        <end position="307"/>
    </location>
</feature>
<evidence type="ECO:0000256" key="1">
    <source>
        <dbReference type="ARBA" id="ARBA00004555"/>
    </source>
</evidence>
<reference evidence="9 10" key="1">
    <citation type="journal article" date="2023" name="Elife">
        <title>Identification of key yeast species and microbe-microbe interactions impacting larval growth of Drosophila in the wild.</title>
        <authorList>
            <person name="Mure A."/>
            <person name="Sugiura Y."/>
            <person name="Maeda R."/>
            <person name="Honda K."/>
            <person name="Sakurai N."/>
            <person name="Takahashi Y."/>
            <person name="Watada M."/>
            <person name="Katoh T."/>
            <person name="Gotoh A."/>
            <person name="Gotoh Y."/>
            <person name="Taniguchi I."/>
            <person name="Nakamura K."/>
            <person name="Hayashi T."/>
            <person name="Katayama T."/>
            <person name="Uemura T."/>
            <person name="Hattori Y."/>
        </authorList>
    </citation>
    <scope>NUCLEOTIDE SEQUENCE [LARGE SCALE GENOMIC DNA]</scope>
    <source>
        <strain evidence="9 10">SC-9</strain>
    </source>
</reference>
<feature type="compositionally biased region" description="Low complexity" evidence="3">
    <location>
        <begin position="751"/>
        <end position="760"/>
    </location>
</feature>